<reference evidence="2 3" key="1">
    <citation type="submission" date="2014-10" db="EMBL/GenBank/DDBJ databases">
        <title>Draft genome of the hookworm Ancylostoma caninum.</title>
        <authorList>
            <person name="Mitreva M."/>
        </authorList>
    </citation>
    <scope>NUCLEOTIDE SEQUENCE [LARGE SCALE GENOMIC DNA]</scope>
    <source>
        <strain evidence="2 3">Baltimore</strain>
    </source>
</reference>
<feature type="non-terminal residue" evidence="2">
    <location>
        <position position="1"/>
    </location>
</feature>
<comment type="caution">
    <text evidence="2">The sequence shown here is derived from an EMBL/GenBank/DDBJ whole genome shotgun (WGS) entry which is preliminary data.</text>
</comment>
<accession>A0A368H2B8</accession>
<organism evidence="2 3">
    <name type="scientific">Ancylostoma caninum</name>
    <name type="common">Dog hookworm</name>
    <dbReference type="NCBI Taxonomy" id="29170"/>
    <lineage>
        <taxon>Eukaryota</taxon>
        <taxon>Metazoa</taxon>
        <taxon>Ecdysozoa</taxon>
        <taxon>Nematoda</taxon>
        <taxon>Chromadorea</taxon>
        <taxon>Rhabditida</taxon>
        <taxon>Rhabditina</taxon>
        <taxon>Rhabditomorpha</taxon>
        <taxon>Strongyloidea</taxon>
        <taxon>Ancylostomatidae</taxon>
        <taxon>Ancylostomatinae</taxon>
        <taxon>Ancylostoma</taxon>
    </lineage>
</organism>
<keyword evidence="3" id="KW-1185">Reference proteome</keyword>
<evidence type="ECO:0000256" key="1">
    <source>
        <dbReference type="SAM" id="MobiDB-lite"/>
    </source>
</evidence>
<feature type="compositionally biased region" description="Low complexity" evidence="1">
    <location>
        <begin position="141"/>
        <end position="156"/>
    </location>
</feature>
<dbReference type="Proteomes" id="UP000252519">
    <property type="component" value="Unassembled WGS sequence"/>
</dbReference>
<feature type="region of interest" description="Disordered" evidence="1">
    <location>
        <begin position="141"/>
        <end position="166"/>
    </location>
</feature>
<proteinExistence type="predicted"/>
<feature type="region of interest" description="Disordered" evidence="1">
    <location>
        <begin position="16"/>
        <end position="40"/>
    </location>
</feature>
<protein>
    <submittedName>
        <fullName evidence="2">Uncharacterized protein</fullName>
    </submittedName>
</protein>
<dbReference type="AlphaFoldDB" id="A0A368H2B8"/>
<name>A0A368H2B8_ANCCA</name>
<dbReference type="EMBL" id="JOJR01000028">
    <property type="protein sequence ID" value="RCN49908.1"/>
    <property type="molecule type" value="Genomic_DNA"/>
</dbReference>
<evidence type="ECO:0000313" key="3">
    <source>
        <dbReference type="Proteomes" id="UP000252519"/>
    </source>
</evidence>
<feature type="compositionally biased region" description="Low complexity" evidence="1">
    <location>
        <begin position="24"/>
        <end position="39"/>
    </location>
</feature>
<evidence type="ECO:0000313" key="2">
    <source>
        <dbReference type="EMBL" id="RCN49908.1"/>
    </source>
</evidence>
<sequence length="265" mass="29588">QEWTAFRNSYRRAAARTESFQNCPSSSPSRRPHASVPPAIRVNNGSLATADTQQNSQIPENDLGVDKLKAEIRKLRRLVRKKDLVIDMLVERIVKLRRIHRVSEDSPTSGDDRVNTTFNGSSLTVNATTLGVVEDCDISPGRRSSISSLSSSDIGPNRSRSCTGSPISFTTVVPPQTNVMSHTVVVRKQAKRGDCENNKKGSSAETRQLALIPFQALFNMDKGVFEASNKTFVISMPAHQRNDENQEQVLFFFFQLLPFYLFNDI</sequence>
<gene>
    <name evidence="2" type="ORF">ANCCAN_03943</name>
</gene>